<keyword evidence="1" id="KW-0732">Signal</keyword>
<comment type="caution">
    <text evidence="2">The sequence shown here is derived from an EMBL/GenBank/DDBJ whole genome shotgun (WGS) entry which is preliminary data.</text>
</comment>
<dbReference type="Proteomes" id="UP000318437">
    <property type="component" value="Unassembled WGS sequence"/>
</dbReference>
<reference evidence="2 3" key="1">
    <citation type="submission" date="2019-02" db="EMBL/GenBank/DDBJ databases">
        <title>Deep-cultivation of Planctomycetes and their phenomic and genomic characterization uncovers novel biology.</title>
        <authorList>
            <person name="Wiegand S."/>
            <person name="Jogler M."/>
            <person name="Boedeker C."/>
            <person name="Pinto D."/>
            <person name="Vollmers J."/>
            <person name="Rivas-Marin E."/>
            <person name="Kohn T."/>
            <person name="Peeters S.H."/>
            <person name="Heuer A."/>
            <person name="Rast P."/>
            <person name="Oberbeckmann S."/>
            <person name="Bunk B."/>
            <person name="Jeske O."/>
            <person name="Meyerdierks A."/>
            <person name="Storesund J.E."/>
            <person name="Kallscheuer N."/>
            <person name="Luecker S."/>
            <person name="Lage O.M."/>
            <person name="Pohl T."/>
            <person name="Merkel B.J."/>
            <person name="Hornburger P."/>
            <person name="Mueller R.-W."/>
            <person name="Bruemmer F."/>
            <person name="Labrenz M."/>
            <person name="Spormann A.M."/>
            <person name="Op Den Camp H."/>
            <person name="Overmann J."/>
            <person name="Amann R."/>
            <person name="Jetten M.S.M."/>
            <person name="Mascher T."/>
            <person name="Medema M.H."/>
            <person name="Devos D.P."/>
            <person name="Kaster A.-K."/>
            <person name="Ovreas L."/>
            <person name="Rohde M."/>
            <person name="Galperin M.Y."/>
            <person name="Jogler C."/>
        </authorList>
    </citation>
    <scope>NUCLEOTIDE SEQUENCE [LARGE SCALE GENOMIC DNA]</scope>
    <source>
        <strain evidence="2 3">Pla144</strain>
    </source>
</reference>
<proteinExistence type="predicted"/>
<feature type="chain" id="PRO_5022791703" description="PEP-CTERM protein-sorting domain-containing protein" evidence="1">
    <location>
        <begin position="23"/>
        <end position="329"/>
    </location>
</feature>
<dbReference type="OrthoDB" id="267383at2"/>
<keyword evidence="3" id="KW-1185">Reference proteome</keyword>
<name>A0A5C6CJI4_9BACT</name>
<sequence precursor="true">MKYTIIIATFLAASWLSTPANAYLGSFAPSDGYNVQSGFVYGDVSYYNAGQYGVNAGGGPGPTQITADSGLWSVTSSVGGYFSTVVDRANYISGAPPYVNPTTNALGAYIVGNHGPGRTDGSSLAIRNDTPLGVTGPLVYNYELDTFDFGGIAPASVTTGPLQFGFYFCPNPGDTPSPDGTSKDKFLMSLVDSGGNIGLEWGYARDNAVTWRDGPSSSWNSTAFIADQTNWDGVQFDLDLTADTFSMDYFDVSANTWTNVVPAGTAMGQAMNDFTNIYWQLEDGLFAGTGGKNFFDDFKIEVNVPEPSSVAMATLACITMLGACRRRLA</sequence>
<organism evidence="2 3">
    <name type="scientific">Bythopirellula polymerisocia</name>
    <dbReference type="NCBI Taxonomy" id="2528003"/>
    <lineage>
        <taxon>Bacteria</taxon>
        <taxon>Pseudomonadati</taxon>
        <taxon>Planctomycetota</taxon>
        <taxon>Planctomycetia</taxon>
        <taxon>Pirellulales</taxon>
        <taxon>Lacipirellulaceae</taxon>
        <taxon>Bythopirellula</taxon>
    </lineage>
</organism>
<protein>
    <recommendedName>
        <fullName evidence="4">PEP-CTERM protein-sorting domain-containing protein</fullName>
    </recommendedName>
</protein>
<dbReference type="RefSeq" id="WP_146451840.1">
    <property type="nucleotide sequence ID" value="NZ_SJPS01000005.1"/>
</dbReference>
<evidence type="ECO:0000313" key="3">
    <source>
        <dbReference type="Proteomes" id="UP000318437"/>
    </source>
</evidence>
<dbReference type="EMBL" id="SJPS01000005">
    <property type="protein sequence ID" value="TWU24608.1"/>
    <property type="molecule type" value="Genomic_DNA"/>
</dbReference>
<feature type="signal peptide" evidence="1">
    <location>
        <begin position="1"/>
        <end position="22"/>
    </location>
</feature>
<accession>A0A5C6CJI4</accession>
<evidence type="ECO:0008006" key="4">
    <source>
        <dbReference type="Google" id="ProtNLM"/>
    </source>
</evidence>
<evidence type="ECO:0000313" key="2">
    <source>
        <dbReference type="EMBL" id="TWU24608.1"/>
    </source>
</evidence>
<evidence type="ECO:0000256" key="1">
    <source>
        <dbReference type="SAM" id="SignalP"/>
    </source>
</evidence>
<gene>
    <name evidence="2" type="ORF">Pla144_34930</name>
</gene>
<dbReference type="AlphaFoldDB" id="A0A5C6CJI4"/>